<dbReference type="InterPro" id="IPR049278">
    <property type="entry name" value="MS_channel_C"/>
</dbReference>
<dbReference type="EMBL" id="CP017675">
    <property type="protein sequence ID" value="APB32821.1"/>
    <property type="molecule type" value="Genomic_DNA"/>
</dbReference>
<evidence type="ECO:0000256" key="3">
    <source>
        <dbReference type="ARBA" id="ARBA00022475"/>
    </source>
</evidence>
<feature type="transmembrane region" description="Helical" evidence="7">
    <location>
        <begin position="330"/>
        <end position="348"/>
    </location>
</feature>
<dbReference type="InterPro" id="IPR006685">
    <property type="entry name" value="MscS_channel_2nd"/>
</dbReference>
<dbReference type="InterPro" id="IPR011014">
    <property type="entry name" value="MscS_channel_TM-2"/>
</dbReference>
<dbReference type="STRING" id="1188229.GlitD10_0509"/>
<comment type="subcellular location">
    <subcellularLocation>
        <location evidence="1">Cell membrane</location>
        <topology evidence="1">Multi-pass membrane protein</topology>
    </subcellularLocation>
</comment>
<dbReference type="Gene3D" id="1.10.287.1260">
    <property type="match status" value="1"/>
</dbReference>
<comment type="similarity">
    <text evidence="2">Belongs to the MscS (TC 1.A.23) family.</text>
</comment>
<dbReference type="PANTHER" id="PTHR30347:SF1">
    <property type="entry name" value="MECHANOSENSITIVE CHANNEL MSCK"/>
    <property type="match status" value="1"/>
</dbReference>
<dbReference type="InterPro" id="IPR023408">
    <property type="entry name" value="MscS_beta-dom_sf"/>
</dbReference>
<dbReference type="GO" id="GO:0005886">
    <property type="term" value="C:plasma membrane"/>
    <property type="evidence" value="ECO:0007669"/>
    <property type="project" value="UniProtKB-SubCell"/>
</dbReference>
<keyword evidence="4 7" id="KW-0812">Transmembrane</keyword>
<keyword evidence="3" id="KW-1003">Cell membrane</keyword>
<evidence type="ECO:0000256" key="5">
    <source>
        <dbReference type="ARBA" id="ARBA00022989"/>
    </source>
</evidence>
<dbReference type="Gene3D" id="2.30.30.60">
    <property type="match status" value="1"/>
</dbReference>
<sequence length="545" mass="60921">MNLGMRDMGSIRRWFSTLLVLVGFWWLFTTWPVLAQQRPVPQLLSRRASAVVVDGRPLFDVRDSGTLTGVERADTVNRVLVQEIEQRGLNRNRVSAVTIVEDVTSGQLTLRLNDQHLLTITSADLGAERSPQVQAEVWKRYIDTALIQAQQERTPGYRSQALLFTAITLGLAVVGHLGLGWLRRWFVRYLTRTVHATAPHLEGTLRLISQMAFIGVQSGLWLAVFIYTTDLFPLSRSGRYYLFRSLIVGLTTSIITLGERGYSVLDLLVLLTLFVLLWIFSGTVAGVLKSRVLQMAGADQRVRELVAVFTRYVLVLLGSIILLQIWGLDVSSLTLLASVLGVGIGFGLQNTANNFVSGLIITLERPIQVGDFINVGDLQGTVERIGTRTTEIRTLDRVSIIVPNSRFVDNQVINWSLGNPVSRLHIPVGVAYGSPVETVRTALLEAARRHPDVLANPAPQVWLVNFGDSAIMFDLLVWICEPREQYRIKSDLYYRVVESLAKHDIAIPFPQRDVHISGLEQMMHHWAPKANEPVPNGQKELNNLA</sequence>
<dbReference type="PROSITE" id="PS01246">
    <property type="entry name" value="UPF0003"/>
    <property type="match status" value="1"/>
</dbReference>
<dbReference type="Gene3D" id="3.30.70.100">
    <property type="match status" value="1"/>
</dbReference>
<evidence type="ECO:0000256" key="4">
    <source>
        <dbReference type="ARBA" id="ARBA00022692"/>
    </source>
</evidence>
<dbReference type="Proteomes" id="UP000180235">
    <property type="component" value="Chromosome"/>
</dbReference>
<feature type="domain" description="Mechanosensitive ion channel MscS C-terminal" evidence="9">
    <location>
        <begin position="426"/>
        <end position="507"/>
    </location>
</feature>
<dbReference type="GO" id="GO:0055085">
    <property type="term" value="P:transmembrane transport"/>
    <property type="evidence" value="ECO:0007669"/>
    <property type="project" value="InterPro"/>
</dbReference>
<dbReference type="SUPFAM" id="SSF82861">
    <property type="entry name" value="Mechanosensitive channel protein MscS (YggB), transmembrane region"/>
    <property type="match status" value="1"/>
</dbReference>
<evidence type="ECO:0000313" key="10">
    <source>
        <dbReference type="EMBL" id="APB32821.1"/>
    </source>
</evidence>
<feature type="transmembrane region" description="Helical" evidence="7">
    <location>
        <begin position="264"/>
        <end position="285"/>
    </location>
</feature>
<reference evidence="10 11" key="1">
    <citation type="submission" date="2016-10" db="EMBL/GenBank/DDBJ databases">
        <title>Description of Gloeomargarita lithophora gen. nov., sp. nov., a thylakoid-bearing basal-branching cyanobacterium with intracellular carbonates, and proposal for Gloeomargaritales ord. nov.</title>
        <authorList>
            <person name="Moreira D."/>
            <person name="Tavera R."/>
            <person name="Benzerara K."/>
            <person name="Skouri-Panet F."/>
            <person name="Couradeau E."/>
            <person name="Gerard E."/>
            <person name="Loussert C."/>
            <person name="Novelo E."/>
            <person name="Zivanovic Y."/>
            <person name="Lopez-Garcia P."/>
        </authorList>
    </citation>
    <scope>NUCLEOTIDE SEQUENCE [LARGE SCALE GENOMIC DNA]</scope>
    <source>
        <strain evidence="10 11">D10</strain>
    </source>
</reference>
<dbReference type="InterPro" id="IPR010920">
    <property type="entry name" value="LSM_dom_sf"/>
</dbReference>
<organism evidence="10 11">
    <name type="scientific">Gloeomargarita lithophora Alchichica-D10</name>
    <dbReference type="NCBI Taxonomy" id="1188229"/>
    <lineage>
        <taxon>Bacteria</taxon>
        <taxon>Bacillati</taxon>
        <taxon>Cyanobacteriota</taxon>
        <taxon>Cyanophyceae</taxon>
        <taxon>Gloeomargaritales</taxon>
        <taxon>Gloeomargaritaceae</taxon>
        <taxon>Gloeomargarita</taxon>
    </lineage>
</organism>
<evidence type="ECO:0000259" key="9">
    <source>
        <dbReference type="Pfam" id="PF21082"/>
    </source>
</evidence>
<feature type="transmembrane region" description="Helical" evidence="7">
    <location>
        <begin position="203"/>
        <end position="228"/>
    </location>
</feature>
<keyword evidence="6 7" id="KW-0472">Membrane</keyword>
<dbReference type="KEGG" id="glt:GlitD10_0509"/>
<dbReference type="PANTHER" id="PTHR30347">
    <property type="entry name" value="POTASSIUM CHANNEL RELATED"/>
    <property type="match status" value="1"/>
</dbReference>
<dbReference type="SUPFAM" id="SSF82689">
    <property type="entry name" value="Mechanosensitive channel protein MscS (YggB), C-terminal domain"/>
    <property type="match status" value="1"/>
</dbReference>
<dbReference type="Pfam" id="PF00924">
    <property type="entry name" value="MS_channel_2nd"/>
    <property type="match status" value="1"/>
</dbReference>
<name>A0A1J0AA87_9CYAN</name>
<dbReference type="InterPro" id="IPR011066">
    <property type="entry name" value="MscS_channel_C_sf"/>
</dbReference>
<keyword evidence="11" id="KW-1185">Reference proteome</keyword>
<dbReference type="InterPro" id="IPR052702">
    <property type="entry name" value="MscS-like_channel"/>
</dbReference>
<feature type="transmembrane region" description="Helical" evidence="7">
    <location>
        <begin position="161"/>
        <end position="182"/>
    </location>
</feature>
<evidence type="ECO:0000256" key="1">
    <source>
        <dbReference type="ARBA" id="ARBA00004651"/>
    </source>
</evidence>
<protein>
    <submittedName>
        <fullName evidence="10">Small-conductance mechanosensitive channel</fullName>
    </submittedName>
</protein>
<evidence type="ECO:0000313" key="11">
    <source>
        <dbReference type="Proteomes" id="UP000180235"/>
    </source>
</evidence>
<evidence type="ECO:0000256" key="7">
    <source>
        <dbReference type="SAM" id="Phobius"/>
    </source>
</evidence>
<evidence type="ECO:0000256" key="6">
    <source>
        <dbReference type="ARBA" id="ARBA00023136"/>
    </source>
</evidence>
<feature type="transmembrane region" description="Helical" evidence="7">
    <location>
        <begin position="240"/>
        <end position="257"/>
    </location>
</feature>
<keyword evidence="5 7" id="KW-1133">Transmembrane helix</keyword>
<dbReference type="InterPro" id="IPR006686">
    <property type="entry name" value="MscS_channel_CS"/>
</dbReference>
<proteinExistence type="inferred from homology"/>
<gene>
    <name evidence="10" type="ORF">GlitD10_0509</name>
</gene>
<feature type="transmembrane region" description="Helical" evidence="7">
    <location>
        <begin position="305"/>
        <end position="323"/>
    </location>
</feature>
<evidence type="ECO:0000256" key="2">
    <source>
        <dbReference type="ARBA" id="ARBA00008017"/>
    </source>
</evidence>
<feature type="domain" description="Mechanosensitive ion channel MscS" evidence="8">
    <location>
        <begin position="351"/>
        <end position="416"/>
    </location>
</feature>
<dbReference type="Pfam" id="PF21082">
    <property type="entry name" value="MS_channel_3rd"/>
    <property type="match status" value="1"/>
</dbReference>
<evidence type="ECO:0000259" key="8">
    <source>
        <dbReference type="Pfam" id="PF00924"/>
    </source>
</evidence>
<dbReference type="SUPFAM" id="SSF50182">
    <property type="entry name" value="Sm-like ribonucleoproteins"/>
    <property type="match status" value="1"/>
</dbReference>
<accession>A0A1J0AA87</accession>
<dbReference type="AlphaFoldDB" id="A0A1J0AA87"/>